<evidence type="ECO:0000256" key="1">
    <source>
        <dbReference type="ARBA" id="ARBA00004651"/>
    </source>
</evidence>
<keyword evidence="6 7" id="KW-0472">Membrane</keyword>
<feature type="domain" description="Acyltransferase 3" evidence="8">
    <location>
        <begin position="12"/>
        <end position="339"/>
    </location>
</feature>
<feature type="transmembrane region" description="Helical" evidence="7">
    <location>
        <begin position="21"/>
        <end position="38"/>
    </location>
</feature>
<sequence length="356" mass="42917">MMRIQATTKRDIELDCYRGGALLWVILIHCLYWVGFVPNNNYQSYLLFEMPMFFYIAGASNTLGNKKNIFQFYKSRFARILIPYWVYAAICITISEHTILFMAQPDKVIILNWIIPIENPMSSISYIWWHLWFIPVYLFVMLLFPFYLNLYKRLHSQKLLKYTPFLLFIILIFYFDHFNLDWHYYKLFKQVLFYSFWVYLGIFYSEFKQSPWPRTLIVLTGLITIFLIIFLIFKMQYPINMQSNKFPPNLAFLMLNIGYLCLFSLLKNYIVRLLSLSIINTVIKTFATYGYTIYLYHPFVFLTVMTYISKFNYSQKLLEHQYISTLLLFIVITLISMLLPKFFGWLEKPIKIETNK</sequence>
<feature type="transmembrane region" description="Helical" evidence="7">
    <location>
        <begin position="126"/>
        <end position="147"/>
    </location>
</feature>
<feature type="transmembrane region" description="Helical" evidence="7">
    <location>
        <begin position="249"/>
        <end position="266"/>
    </location>
</feature>
<keyword evidence="9" id="KW-0012">Acyltransferase</keyword>
<feature type="transmembrane region" description="Helical" evidence="7">
    <location>
        <begin position="216"/>
        <end position="237"/>
    </location>
</feature>
<feature type="transmembrane region" description="Helical" evidence="7">
    <location>
        <begin position="44"/>
        <end position="63"/>
    </location>
</feature>
<dbReference type="Pfam" id="PF01757">
    <property type="entry name" value="Acyl_transf_3"/>
    <property type="match status" value="1"/>
</dbReference>
<evidence type="ECO:0000256" key="7">
    <source>
        <dbReference type="SAM" id="Phobius"/>
    </source>
</evidence>
<feature type="transmembrane region" description="Helical" evidence="7">
    <location>
        <begin position="159"/>
        <end position="175"/>
    </location>
</feature>
<name>A0ABX1Z3S9_9BACL</name>
<evidence type="ECO:0000256" key="2">
    <source>
        <dbReference type="ARBA" id="ARBA00007400"/>
    </source>
</evidence>
<dbReference type="Proteomes" id="UP000658690">
    <property type="component" value="Unassembled WGS sequence"/>
</dbReference>
<evidence type="ECO:0000313" key="9">
    <source>
        <dbReference type="EMBL" id="NOU87922.1"/>
    </source>
</evidence>
<dbReference type="EMBL" id="WHOC01000094">
    <property type="protein sequence ID" value="NOU87922.1"/>
    <property type="molecule type" value="Genomic_DNA"/>
</dbReference>
<gene>
    <name evidence="9" type="ORF">GC102_19430</name>
</gene>
<evidence type="ECO:0000313" key="10">
    <source>
        <dbReference type="Proteomes" id="UP000658690"/>
    </source>
</evidence>
<comment type="similarity">
    <text evidence="2">Belongs to the acyltransferase 3 family.</text>
</comment>
<dbReference type="GO" id="GO:0016746">
    <property type="term" value="F:acyltransferase activity"/>
    <property type="evidence" value="ECO:0007669"/>
    <property type="project" value="UniProtKB-KW"/>
</dbReference>
<evidence type="ECO:0000256" key="4">
    <source>
        <dbReference type="ARBA" id="ARBA00022692"/>
    </source>
</evidence>
<feature type="transmembrane region" description="Helical" evidence="7">
    <location>
        <begin position="320"/>
        <end position="339"/>
    </location>
</feature>
<comment type="subcellular location">
    <subcellularLocation>
        <location evidence="1">Cell membrane</location>
        <topology evidence="1">Multi-pass membrane protein</topology>
    </subcellularLocation>
</comment>
<dbReference type="PANTHER" id="PTHR40074:SF2">
    <property type="entry name" value="O-ACETYLTRANSFERASE WECH"/>
    <property type="match status" value="1"/>
</dbReference>
<feature type="transmembrane region" description="Helical" evidence="7">
    <location>
        <begin position="187"/>
        <end position="204"/>
    </location>
</feature>
<organism evidence="9 10">
    <name type="scientific">Paenibacillus germinis</name>
    <dbReference type="NCBI Taxonomy" id="2654979"/>
    <lineage>
        <taxon>Bacteria</taxon>
        <taxon>Bacillati</taxon>
        <taxon>Bacillota</taxon>
        <taxon>Bacilli</taxon>
        <taxon>Bacillales</taxon>
        <taxon>Paenibacillaceae</taxon>
        <taxon>Paenibacillus</taxon>
    </lineage>
</organism>
<reference evidence="9 10" key="1">
    <citation type="submission" date="2019-10" db="EMBL/GenBank/DDBJ databases">
        <title>Description of Paenibacillus choica sp. nov.</title>
        <authorList>
            <person name="Carlier A."/>
            <person name="Qi S."/>
        </authorList>
    </citation>
    <scope>NUCLEOTIDE SEQUENCE [LARGE SCALE GENOMIC DNA]</scope>
    <source>
        <strain evidence="9 10">LMG 31460</strain>
    </source>
</reference>
<feature type="transmembrane region" description="Helical" evidence="7">
    <location>
        <begin position="286"/>
        <end position="308"/>
    </location>
</feature>
<keyword evidence="3" id="KW-1003">Cell membrane</keyword>
<evidence type="ECO:0000256" key="3">
    <source>
        <dbReference type="ARBA" id="ARBA00022475"/>
    </source>
</evidence>
<comment type="caution">
    <text evidence="9">The sequence shown here is derived from an EMBL/GenBank/DDBJ whole genome shotgun (WGS) entry which is preliminary data.</text>
</comment>
<evidence type="ECO:0000259" key="8">
    <source>
        <dbReference type="Pfam" id="PF01757"/>
    </source>
</evidence>
<dbReference type="InterPro" id="IPR002656">
    <property type="entry name" value="Acyl_transf_3_dom"/>
</dbReference>
<keyword evidence="5 7" id="KW-1133">Transmembrane helix</keyword>
<accession>A0ABX1Z3S9</accession>
<keyword evidence="4 7" id="KW-0812">Transmembrane</keyword>
<keyword evidence="10" id="KW-1185">Reference proteome</keyword>
<keyword evidence="9" id="KW-0808">Transferase</keyword>
<evidence type="ECO:0000256" key="6">
    <source>
        <dbReference type="ARBA" id="ARBA00023136"/>
    </source>
</evidence>
<evidence type="ECO:0000256" key="5">
    <source>
        <dbReference type="ARBA" id="ARBA00022989"/>
    </source>
</evidence>
<protein>
    <submittedName>
        <fullName evidence="9">Acyltransferase family protein</fullName>
    </submittedName>
</protein>
<proteinExistence type="inferred from homology"/>
<dbReference type="PANTHER" id="PTHR40074">
    <property type="entry name" value="O-ACETYLTRANSFERASE WECH"/>
    <property type="match status" value="1"/>
</dbReference>
<feature type="transmembrane region" description="Helical" evidence="7">
    <location>
        <begin position="84"/>
        <end position="103"/>
    </location>
</feature>